<proteinExistence type="predicted"/>
<name>A0A8C3MYM1_GEOPR</name>
<protein>
    <submittedName>
        <fullName evidence="2">Uncharacterized protein</fullName>
    </submittedName>
</protein>
<feature type="compositionally biased region" description="Acidic residues" evidence="1">
    <location>
        <begin position="159"/>
        <end position="170"/>
    </location>
</feature>
<organism evidence="2 3">
    <name type="scientific">Geospiza parvula</name>
    <name type="common">Small tree-finch</name>
    <name type="synonym">Camarhynchus parvulus</name>
    <dbReference type="NCBI Taxonomy" id="87175"/>
    <lineage>
        <taxon>Eukaryota</taxon>
        <taxon>Metazoa</taxon>
        <taxon>Chordata</taxon>
        <taxon>Craniata</taxon>
        <taxon>Vertebrata</taxon>
        <taxon>Euteleostomi</taxon>
        <taxon>Archelosauria</taxon>
        <taxon>Archosauria</taxon>
        <taxon>Dinosauria</taxon>
        <taxon>Saurischia</taxon>
        <taxon>Theropoda</taxon>
        <taxon>Coelurosauria</taxon>
        <taxon>Aves</taxon>
        <taxon>Neognathae</taxon>
        <taxon>Neoaves</taxon>
        <taxon>Telluraves</taxon>
        <taxon>Australaves</taxon>
        <taxon>Passeriformes</taxon>
        <taxon>Thraupidae</taxon>
        <taxon>Camarhynchus</taxon>
    </lineage>
</organism>
<accession>A0A8U8C8V1</accession>
<reference evidence="2" key="1">
    <citation type="submission" date="2025-08" db="UniProtKB">
        <authorList>
            <consortium name="Ensembl"/>
        </authorList>
    </citation>
    <scope>IDENTIFICATION</scope>
</reference>
<sequence length="254" mass="27120">QKPALTHASHDEELPEEEEEIRDFIQHTPTEAAKARMANGVGRFPQISPDDVPHQQEERVPGRGAEVGAVDGDLGRKNRTEERETGLTFQPVVQVLQDDPDDLDDGQDQRAEGQRAGVVPRDGPAGEEREGRHVVGLLEGPVVGGEGARQRHLAQRDDEVGEPEEHEDVEELQHDEVLVVGGLAAVEGEEALGIGAQLGDVAGVEGLERTQETAGQPRATAVVPSLTGSELPEALTSGLQVCPENGHADSLNTL</sequence>
<feature type="compositionally biased region" description="Basic and acidic residues" evidence="1">
    <location>
        <begin position="73"/>
        <end position="85"/>
    </location>
</feature>
<keyword evidence="3" id="KW-1185">Reference proteome</keyword>
<evidence type="ECO:0000313" key="2">
    <source>
        <dbReference type="Ensembl" id="ENSCPVP00000013254.2"/>
    </source>
</evidence>
<feature type="compositionally biased region" description="Basic and acidic residues" evidence="1">
    <location>
        <begin position="51"/>
        <end position="61"/>
    </location>
</feature>
<feature type="compositionally biased region" description="Basic and acidic residues" evidence="1">
    <location>
        <begin position="124"/>
        <end position="133"/>
    </location>
</feature>
<reference evidence="2" key="2">
    <citation type="submission" date="2025-09" db="UniProtKB">
        <authorList>
            <consortium name="Ensembl"/>
        </authorList>
    </citation>
    <scope>IDENTIFICATION</scope>
</reference>
<accession>A0A8C3MYM1</accession>
<evidence type="ECO:0000313" key="3">
    <source>
        <dbReference type="Proteomes" id="UP000694382"/>
    </source>
</evidence>
<feature type="region of interest" description="Disordered" evidence="1">
    <location>
        <begin position="1"/>
        <end position="20"/>
    </location>
</feature>
<dbReference type="Proteomes" id="UP000694382">
    <property type="component" value="Unassembled WGS sequence"/>
</dbReference>
<dbReference type="AlphaFoldDB" id="A0A8C3MYM1"/>
<feature type="region of interest" description="Disordered" evidence="1">
    <location>
        <begin position="29"/>
        <end position="170"/>
    </location>
</feature>
<evidence type="ECO:0000256" key="1">
    <source>
        <dbReference type="SAM" id="MobiDB-lite"/>
    </source>
</evidence>
<dbReference type="Ensembl" id="ENSCPVT00000013840.2">
    <property type="protein sequence ID" value="ENSCPVP00000013254.2"/>
    <property type="gene ID" value="ENSCPVG00000009683.2"/>
</dbReference>